<keyword evidence="1" id="KW-0723">Serine/threonine-protein kinase</keyword>
<evidence type="ECO:0000259" key="2">
    <source>
        <dbReference type="Pfam" id="PF13581"/>
    </source>
</evidence>
<protein>
    <submittedName>
        <fullName evidence="3">ATP-binding protein</fullName>
    </submittedName>
</protein>
<feature type="domain" description="Histidine kinase/HSP90-like ATPase" evidence="2">
    <location>
        <begin position="51"/>
        <end position="162"/>
    </location>
</feature>
<dbReference type="Proteomes" id="UP001596514">
    <property type="component" value="Unassembled WGS sequence"/>
</dbReference>
<dbReference type="PANTHER" id="PTHR35526:SF3">
    <property type="entry name" value="ANTI-SIGMA-F FACTOR RSBW"/>
    <property type="match status" value="1"/>
</dbReference>
<dbReference type="GO" id="GO:0005524">
    <property type="term" value="F:ATP binding"/>
    <property type="evidence" value="ECO:0007669"/>
    <property type="project" value="UniProtKB-KW"/>
</dbReference>
<evidence type="ECO:0000313" key="4">
    <source>
        <dbReference type="Proteomes" id="UP001596514"/>
    </source>
</evidence>
<dbReference type="InterPro" id="IPR003594">
    <property type="entry name" value="HATPase_dom"/>
</dbReference>
<dbReference type="Pfam" id="PF13581">
    <property type="entry name" value="HATPase_c_2"/>
    <property type="match status" value="1"/>
</dbReference>
<gene>
    <name evidence="3" type="ORF">ACFQVD_16095</name>
</gene>
<keyword evidence="1" id="KW-0418">Kinase</keyword>
<keyword evidence="3" id="KW-0067">ATP-binding</keyword>
<comment type="caution">
    <text evidence="3">The sequence shown here is derived from an EMBL/GenBank/DDBJ whole genome shotgun (WGS) entry which is preliminary data.</text>
</comment>
<dbReference type="InterPro" id="IPR036890">
    <property type="entry name" value="HATPase_C_sf"/>
</dbReference>
<dbReference type="SUPFAM" id="SSF55874">
    <property type="entry name" value="ATPase domain of HSP90 chaperone/DNA topoisomerase II/histidine kinase"/>
    <property type="match status" value="1"/>
</dbReference>
<dbReference type="CDD" id="cd16936">
    <property type="entry name" value="HATPase_RsbW-like"/>
    <property type="match status" value="1"/>
</dbReference>
<keyword evidence="1" id="KW-0808">Transferase</keyword>
<reference evidence="4" key="1">
    <citation type="journal article" date="2019" name="Int. J. Syst. Evol. Microbiol.">
        <title>The Global Catalogue of Microorganisms (GCM) 10K type strain sequencing project: providing services to taxonomists for standard genome sequencing and annotation.</title>
        <authorList>
            <consortium name="The Broad Institute Genomics Platform"/>
            <consortium name="The Broad Institute Genome Sequencing Center for Infectious Disease"/>
            <person name="Wu L."/>
            <person name="Ma J."/>
        </authorList>
    </citation>
    <scope>NUCLEOTIDE SEQUENCE [LARGE SCALE GENOMIC DNA]</scope>
    <source>
        <strain evidence="4">JCM 10083</strain>
    </source>
</reference>
<sequence>MKRSRALIVGGISGLFRGGRFGGADRRFSGLDWQLFALDVLSASPSFSRRFAATASQVRPARTFVADLLGDEHPRRDDAVLLTSELAGNVIRHAIQREFLVSLAFATGGVLVAVRDCGSSRIPYPRQAEEEAPSGRGLALVDTLAARWGFHRSPGSTSVWFQLATPLPGLGGDG</sequence>
<dbReference type="Gene3D" id="3.30.565.10">
    <property type="entry name" value="Histidine kinase-like ATPase, C-terminal domain"/>
    <property type="match status" value="1"/>
</dbReference>
<name>A0ABW2T1Q1_9ACTN</name>
<evidence type="ECO:0000256" key="1">
    <source>
        <dbReference type="ARBA" id="ARBA00022527"/>
    </source>
</evidence>
<proteinExistence type="predicted"/>
<keyword evidence="4" id="KW-1185">Reference proteome</keyword>
<dbReference type="EMBL" id="JBHTEE010000001">
    <property type="protein sequence ID" value="MFC7601614.1"/>
    <property type="molecule type" value="Genomic_DNA"/>
</dbReference>
<organism evidence="3 4">
    <name type="scientific">Streptosporangium amethystogenes subsp. fukuiense</name>
    <dbReference type="NCBI Taxonomy" id="698418"/>
    <lineage>
        <taxon>Bacteria</taxon>
        <taxon>Bacillati</taxon>
        <taxon>Actinomycetota</taxon>
        <taxon>Actinomycetes</taxon>
        <taxon>Streptosporangiales</taxon>
        <taxon>Streptosporangiaceae</taxon>
        <taxon>Streptosporangium</taxon>
    </lineage>
</organism>
<dbReference type="InterPro" id="IPR050267">
    <property type="entry name" value="Anti-sigma-factor_SerPK"/>
</dbReference>
<keyword evidence="3" id="KW-0547">Nucleotide-binding</keyword>
<accession>A0ABW2T1Q1</accession>
<evidence type="ECO:0000313" key="3">
    <source>
        <dbReference type="EMBL" id="MFC7601614.1"/>
    </source>
</evidence>
<dbReference type="PANTHER" id="PTHR35526">
    <property type="entry name" value="ANTI-SIGMA-F FACTOR RSBW-RELATED"/>
    <property type="match status" value="1"/>
</dbReference>
<dbReference type="RefSeq" id="WP_343968887.1">
    <property type="nucleotide sequence ID" value="NZ_BAAAGK010000067.1"/>
</dbReference>